<dbReference type="InterPro" id="IPR048720">
    <property type="entry name" value="PROPPIN"/>
</dbReference>
<dbReference type="AlphaFoldDB" id="A0A9N8YR69"/>
<comment type="caution">
    <text evidence="5">The sequence shown here is derived from an EMBL/GenBank/DDBJ whole genome shotgun (WGS) entry which is preliminary data.</text>
</comment>
<dbReference type="SMART" id="SM00320">
    <property type="entry name" value="WD40"/>
    <property type="match status" value="2"/>
</dbReference>
<dbReference type="InterPro" id="IPR001680">
    <property type="entry name" value="WD40_rpt"/>
</dbReference>
<dbReference type="Gene3D" id="2.130.10.10">
    <property type="entry name" value="YVTN repeat-like/Quinoprotein amine dehydrogenase"/>
    <property type="match status" value="1"/>
</dbReference>
<proteinExistence type="inferred from homology"/>
<evidence type="ECO:0000256" key="1">
    <source>
        <dbReference type="ARBA" id="ARBA00022574"/>
    </source>
</evidence>
<organism evidence="5 6">
    <name type="scientific">Ambispora gerdemannii</name>
    <dbReference type="NCBI Taxonomy" id="144530"/>
    <lineage>
        <taxon>Eukaryota</taxon>
        <taxon>Fungi</taxon>
        <taxon>Fungi incertae sedis</taxon>
        <taxon>Mucoromycota</taxon>
        <taxon>Glomeromycotina</taxon>
        <taxon>Glomeromycetes</taxon>
        <taxon>Archaeosporales</taxon>
        <taxon>Ambisporaceae</taxon>
        <taxon>Ambispora</taxon>
    </lineage>
</organism>
<comment type="similarity">
    <text evidence="3">Belongs to the WD repeat PROPPIN family.</text>
</comment>
<evidence type="ECO:0000256" key="2">
    <source>
        <dbReference type="ARBA" id="ARBA00022737"/>
    </source>
</evidence>
<keyword evidence="6" id="KW-1185">Reference proteome</keyword>
<accession>A0A9N8YR69</accession>
<protein>
    <submittedName>
        <fullName evidence="5">2041_t:CDS:1</fullName>
    </submittedName>
</protein>
<dbReference type="InterPro" id="IPR036322">
    <property type="entry name" value="WD40_repeat_dom_sf"/>
</dbReference>
<evidence type="ECO:0000256" key="4">
    <source>
        <dbReference type="SAM" id="MobiDB-lite"/>
    </source>
</evidence>
<dbReference type="SUPFAM" id="SSF50978">
    <property type="entry name" value="WD40 repeat-like"/>
    <property type="match status" value="1"/>
</dbReference>
<dbReference type="EMBL" id="CAJVPL010000075">
    <property type="protein sequence ID" value="CAG8442333.1"/>
    <property type="molecule type" value="Genomic_DNA"/>
</dbReference>
<gene>
    <name evidence="5" type="ORF">AGERDE_LOCUS1161</name>
</gene>
<evidence type="ECO:0000313" key="6">
    <source>
        <dbReference type="Proteomes" id="UP000789831"/>
    </source>
</evidence>
<keyword evidence="1" id="KW-0853">WD repeat</keyword>
<dbReference type="Pfam" id="PF21032">
    <property type="entry name" value="PROPPIN"/>
    <property type="match status" value="1"/>
</dbReference>
<sequence length="424" mass="46942">MNLSKPSSSTVDAPGLLYASFNQDFGCFAAGLDGGFRIFNCDPFKEKMRRDFPDGGISIVEMLFRCNYLALVGGGKNPKYSPTKVVIWDDSKNKSIFELEFRNEVKNVKLRRDRIVVVLPNKVHVYQFSLTPQKLHTFETIDNEKGLVALSSSKNRAILAFPGRQKGHIQIVDLPIAVVPDSTNTLQDCRNSFPPPAEYNEQPPRSKQRKSSTAKINPYPVSPGSTVPTASINIIPAHTGKLSCIALNEDGKKCASASEKGTLIRVFETSTGKLLNELRRGADRAEIYSISFNPDSTRLCVSSDKSTVHVFNLDAVPDRESGHNNGGAYYGEITNKQPTPPSPSGNRQSSLSFMKDLLPKYFSSEWSFAQFKVAADCRCICGFGQENTIMVICADGSFHSFHFDPKKGGEYAHDKEKFLKDNDK</sequence>
<evidence type="ECO:0000313" key="5">
    <source>
        <dbReference type="EMBL" id="CAG8442333.1"/>
    </source>
</evidence>
<feature type="region of interest" description="Disordered" evidence="4">
    <location>
        <begin position="189"/>
        <end position="222"/>
    </location>
</feature>
<dbReference type="OrthoDB" id="1667587at2759"/>
<reference evidence="5" key="1">
    <citation type="submission" date="2021-06" db="EMBL/GenBank/DDBJ databases">
        <authorList>
            <person name="Kallberg Y."/>
            <person name="Tangrot J."/>
            <person name="Rosling A."/>
        </authorList>
    </citation>
    <scope>NUCLEOTIDE SEQUENCE</scope>
    <source>
        <strain evidence="5">MT106</strain>
    </source>
</reference>
<dbReference type="PANTHER" id="PTHR11227">
    <property type="entry name" value="WD-REPEAT PROTEIN INTERACTING WITH PHOSPHOINOSIDES WIPI -RELATED"/>
    <property type="match status" value="1"/>
</dbReference>
<name>A0A9N8YR69_9GLOM</name>
<keyword evidence="2" id="KW-0677">Repeat</keyword>
<evidence type="ECO:0000256" key="3">
    <source>
        <dbReference type="ARBA" id="ARBA00025740"/>
    </source>
</evidence>
<feature type="region of interest" description="Disordered" evidence="4">
    <location>
        <begin position="322"/>
        <end position="349"/>
    </location>
</feature>
<dbReference type="InterPro" id="IPR015943">
    <property type="entry name" value="WD40/YVTN_repeat-like_dom_sf"/>
</dbReference>
<dbReference type="GO" id="GO:0005737">
    <property type="term" value="C:cytoplasm"/>
    <property type="evidence" value="ECO:0007669"/>
    <property type="project" value="UniProtKB-ARBA"/>
</dbReference>
<dbReference type="Proteomes" id="UP000789831">
    <property type="component" value="Unassembled WGS sequence"/>
</dbReference>